<gene>
    <name evidence="12" type="ORF">PtA15_15A162</name>
</gene>
<keyword evidence="13" id="KW-1185">Reference proteome</keyword>
<feature type="transmembrane region" description="Helical" evidence="11">
    <location>
        <begin position="113"/>
        <end position="135"/>
    </location>
</feature>
<accession>A0ABY7D4F4</accession>
<evidence type="ECO:0000256" key="10">
    <source>
        <dbReference type="ARBA" id="ARBA00023316"/>
    </source>
</evidence>
<dbReference type="Pfam" id="PF12271">
    <property type="entry name" value="Chs7"/>
    <property type="match status" value="1"/>
</dbReference>
<name>A0ABY7D4F4_9BASI</name>
<evidence type="ECO:0000256" key="11">
    <source>
        <dbReference type="SAM" id="Phobius"/>
    </source>
</evidence>
<keyword evidence="10" id="KW-0961">Cell wall biogenesis/degradation</keyword>
<dbReference type="RefSeq" id="XP_053027325.1">
    <property type="nucleotide sequence ID" value="XM_053163340.1"/>
</dbReference>
<dbReference type="PANTHER" id="PTHR35329:SF2">
    <property type="entry name" value="CHITIN SYNTHASE EXPORT CHAPERONE"/>
    <property type="match status" value="1"/>
</dbReference>
<evidence type="ECO:0000256" key="5">
    <source>
        <dbReference type="ARBA" id="ARBA00022692"/>
    </source>
</evidence>
<keyword evidence="4" id="KW-0813">Transport</keyword>
<evidence type="ECO:0000256" key="8">
    <source>
        <dbReference type="ARBA" id="ARBA00022989"/>
    </source>
</evidence>
<evidence type="ECO:0000256" key="2">
    <source>
        <dbReference type="ARBA" id="ARBA00009274"/>
    </source>
</evidence>
<dbReference type="GeneID" id="77804235"/>
<evidence type="ECO:0000313" key="12">
    <source>
        <dbReference type="EMBL" id="WAQ91770.1"/>
    </source>
</evidence>
<dbReference type="PANTHER" id="PTHR35329">
    <property type="entry name" value="CHITIN SYNTHASE EXPORT CHAPERONE"/>
    <property type="match status" value="1"/>
</dbReference>
<dbReference type="InterPro" id="IPR022057">
    <property type="entry name" value="Chs7"/>
</dbReference>
<organism evidence="12 13">
    <name type="scientific">Puccinia triticina</name>
    <dbReference type="NCBI Taxonomy" id="208348"/>
    <lineage>
        <taxon>Eukaryota</taxon>
        <taxon>Fungi</taxon>
        <taxon>Dikarya</taxon>
        <taxon>Basidiomycota</taxon>
        <taxon>Pucciniomycotina</taxon>
        <taxon>Pucciniomycetes</taxon>
        <taxon>Pucciniales</taxon>
        <taxon>Pucciniaceae</taxon>
        <taxon>Puccinia</taxon>
    </lineage>
</organism>
<comment type="subcellular location">
    <subcellularLocation>
        <location evidence="1">Endoplasmic reticulum membrane</location>
        <topology evidence="1">Multi-pass membrane protein</topology>
    </subcellularLocation>
</comment>
<protein>
    <recommendedName>
        <fullName evidence="3">Chitin synthase export chaperone</fullName>
    </recommendedName>
</protein>
<keyword evidence="8 11" id="KW-1133">Transmembrane helix</keyword>
<proteinExistence type="inferred from homology"/>
<feature type="transmembrane region" description="Helical" evidence="11">
    <location>
        <begin position="44"/>
        <end position="69"/>
    </location>
</feature>
<evidence type="ECO:0000256" key="6">
    <source>
        <dbReference type="ARBA" id="ARBA00022824"/>
    </source>
</evidence>
<reference evidence="12" key="1">
    <citation type="submission" date="2022-10" db="EMBL/GenBank/DDBJ databases">
        <title>Puccinia triticina Genome sequencing and assembly.</title>
        <authorList>
            <person name="Li C."/>
        </authorList>
    </citation>
    <scope>NUCLEOTIDE SEQUENCE</scope>
    <source>
        <strain evidence="12">Pt15</strain>
    </source>
</reference>
<feature type="transmembrane region" description="Helical" evidence="11">
    <location>
        <begin position="81"/>
        <end position="101"/>
    </location>
</feature>
<feature type="transmembrane region" description="Helical" evidence="11">
    <location>
        <begin position="21"/>
        <end position="38"/>
    </location>
</feature>
<sequence>MILHIRSKYTAVGQKEIVHFFYFYAFVTLSSFLDSGLIPSSSKIYPYFAAFKTGMLLAPFWCLPVNSFVGFQFAEDSLQGSCLAVFSLKFFVEIATFNSLASFSSSQPTALWIIMYIFNRACVAIYVILQLLLVVRTLDDRWPIGDILFGLGFFVVGLVLIYGFSLTICLAITHYVDGLFFSQLCFLLAVMMVYKKSVLPLPPFPPSQPLTSPFFRRMADL</sequence>
<keyword evidence="5 11" id="KW-0812">Transmembrane</keyword>
<feature type="transmembrane region" description="Helical" evidence="11">
    <location>
        <begin position="179"/>
        <end position="194"/>
    </location>
</feature>
<evidence type="ECO:0000256" key="1">
    <source>
        <dbReference type="ARBA" id="ARBA00004477"/>
    </source>
</evidence>
<keyword evidence="9 11" id="KW-0472">Membrane</keyword>
<evidence type="ECO:0000256" key="3">
    <source>
        <dbReference type="ARBA" id="ARBA00018354"/>
    </source>
</evidence>
<dbReference type="Proteomes" id="UP001164743">
    <property type="component" value="Chromosome 15A"/>
</dbReference>
<evidence type="ECO:0000256" key="7">
    <source>
        <dbReference type="ARBA" id="ARBA00022927"/>
    </source>
</evidence>
<evidence type="ECO:0000313" key="13">
    <source>
        <dbReference type="Proteomes" id="UP001164743"/>
    </source>
</evidence>
<evidence type="ECO:0000256" key="4">
    <source>
        <dbReference type="ARBA" id="ARBA00022448"/>
    </source>
</evidence>
<comment type="similarity">
    <text evidence="2">Belongs to the CHS7 family.</text>
</comment>
<keyword evidence="7" id="KW-0653">Protein transport</keyword>
<dbReference type="EMBL" id="CP110435">
    <property type="protein sequence ID" value="WAQ91770.1"/>
    <property type="molecule type" value="Genomic_DNA"/>
</dbReference>
<keyword evidence="6" id="KW-0256">Endoplasmic reticulum</keyword>
<feature type="transmembrane region" description="Helical" evidence="11">
    <location>
        <begin position="147"/>
        <end position="173"/>
    </location>
</feature>
<evidence type="ECO:0000256" key="9">
    <source>
        <dbReference type="ARBA" id="ARBA00023136"/>
    </source>
</evidence>